<dbReference type="PANTHER" id="PTHR12161">
    <property type="entry name" value="IST1 FAMILY MEMBER"/>
    <property type="match status" value="1"/>
</dbReference>
<dbReference type="InterPro" id="IPR005061">
    <property type="entry name" value="Ist1"/>
</dbReference>
<evidence type="ECO:0000256" key="2">
    <source>
        <dbReference type="SAM" id="MobiDB-lite"/>
    </source>
</evidence>
<comment type="similarity">
    <text evidence="1">Belongs to the IST1 family.</text>
</comment>
<reference evidence="3 4" key="1">
    <citation type="submission" date="2019-07" db="EMBL/GenBank/DDBJ databases">
        <title>De Novo Assembly of kiwifruit Actinidia rufa.</title>
        <authorList>
            <person name="Sugita-Konishi S."/>
            <person name="Sato K."/>
            <person name="Mori E."/>
            <person name="Abe Y."/>
            <person name="Kisaki G."/>
            <person name="Hamano K."/>
            <person name="Suezawa K."/>
            <person name="Otani M."/>
            <person name="Fukuda T."/>
            <person name="Manabe T."/>
            <person name="Gomi K."/>
            <person name="Tabuchi M."/>
            <person name="Akimitsu K."/>
            <person name="Kataoka I."/>
        </authorList>
    </citation>
    <scope>NUCLEOTIDE SEQUENCE [LARGE SCALE GENOMIC DNA]</scope>
    <source>
        <strain evidence="4">cv. Fuchu</strain>
    </source>
</reference>
<evidence type="ECO:0000313" key="3">
    <source>
        <dbReference type="EMBL" id="GFZ18955.1"/>
    </source>
</evidence>
<dbReference type="Gene3D" id="1.20.1260.60">
    <property type="entry name" value="Vacuolar protein sorting-associated protein Ist1"/>
    <property type="match status" value="1"/>
</dbReference>
<dbReference type="GO" id="GO:0015031">
    <property type="term" value="P:protein transport"/>
    <property type="evidence" value="ECO:0007669"/>
    <property type="project" value="InterPro"/>
</dbReference>
<dbReference type="AlphaFoldDB" id="A0A7J0H7P2"/>
<evidence type="ECO:0008006" key="5">
    <source>
        <dbReference type="Google" id="ProtNLM"/>
    </source>
</evidence>
<dbReference type="EMBL" id="BJWL01000027">
    <property type="protein sequence ID" value="GFZ18955.1"/>
    <property type="molecule type" value="Genomic_DNA"/>
</dbReference>
<dbReference type="FunFam" id="1.20.1260.60:FF:000002">
    <property type="entry name" value="Vacuolar protein sorting-associated protein IST1"/>
    <property type="match status" value="1"/>
</dbReference>
<feature type="region of interest" description="Disordered" evidence="2">
    <location>
        <begin position="257"/>
        <end position="280"/>
    </location>
</feature>
<accession>A0A7J0H7P2</accession>
<keyword evidence="4" id="KW-1185">Reference proteome</keyword>
<evidence type="ECO:0000313" key="4">
    <source>
        <dbReference type="Proteomes" id="UP000585474"/>
    </source>
</evidence>
<dbReference type="OrthoDB" id="29853at2759"/>
<comment type="caution">
    <text evidence="3">The sequence shown here is derived from an EMBL/GenBank/DDBJ whole genome shotgun (WGS) entry which is preliminary data.</text>
</comment>
<feature type="region of interest" description="Disordered" evidence="2">
    <location>
        <begin position="447"/>
        <end position="467"/>
    </location>
</feature>
<evidence type="ECO:0000256" key="1">
    <source>
        <dbReference type="ARBA" id="ARBA00005536"/>
    </source>
</evidence>
<dbReference type="Pfam" id="PF03398">
    <property type="entry name" value="Ist1"/>
    <property type="match status" value="1"/>
</dbReference>
<feature type="region of interest" description="Disordered" evidence="2">
    <location>
        <begin position="344"/>
        <end position="435"/>
    </location>
</feature>
<name>A0A7J0H7P2_9ERIC</name>
<dbReference type="PANTHER" id="PTHR12161:SF16">
    <property type="entry name" value="REGULATOR OF VPS4 ACTIVITY IN THE MVB PATHWAY PROTEIN"/>
    <property type="match status" value="1"/>
</dbReference>
<dbReference type="Proteomes" id="UP000585474">
    <property type="component" value="Unassembled WGS sequence"/>
</dbReference>
<dbReference type="InterPro" id="IPR042277">
    <property type="entry name" value="IST1-like"/>
</dbReference>
<sequence length="571" mass="64188">MGKKLDALLRRNSKPPKLKALANLVIRSDYGSQKPAPSPVFPRPVEHVIREQNMLDVLVVIENYCHHLIDGVLLVENNRECPDELNEAISSLIFASSRCGELPELQEIKGIFTSRYGKEFVARADELRNNCRVNLKMIQKLSTRQASLESRQKLLKQIASDNGITLHLEDDGYGTTEEKNTFEKEKELQPNDAENLNDLELGADANDIDEMITWDEKFSESMKGRKKYKDVAAAARDAFESAAYAAAAARAAVELSRSESWDEDPGGHNGSNHKKETVFNYGDSSKSKIEIVEDAEATEDVKPAEKGLGFDKIHPVDSFCIESEGEDIAQKSKRSHLRDLKRSYKKEELERTLSSSSSDADTGTKYEGKVATNLDQTVPPGEEIVFDESDDETGKNLDSISWMKQHHSASDDERSNLPINDLQKPSRKPVKSQADCVTHSAEARSRLGNTDYLSKSPGEERVFDGSDDETGKNWGSISLMKHHHLALEDERFNLPINELQKPSRYKTVADENFPHKEFKLHWESPTRKPLKSQADHVTHSAKARSTLGTTDYLSAERHLYIYSTQTGSQRQ</sequence>
<proteinExistence type="inferred from homology"/>
<gene>
    <name evidence="3" type="ORF">Acr_27g0006940</name>
</gene>
<protein>
    <recommendedName>
        <fullName evidence="5">Regulator of Vps4 activity in the MVB pathway protein</fullName>
    </recommendedName>
</protein>
<organism evidence="3 4">
    <name type="scientific">Actinidia rufa</name>
    <dbReference type="NCBI Taxonomy" id="165716"/>
    <lineage>
        <taxon>Eukaryota</taxon>
        <taxon>Viridiplantae</taxon>
        <taxon>Streptophyta</taxon>
        <taxon>Embryophyta</taxon>
        <taxon>Tracheophyta</taxon>
        <taxon>Spermatophyta</taxon>
        <taxon>Magnoliopsida</taxon>
        <taxon>eudicotyledons</taxon>
        <taxon>Gunneridae</taxon>
        <taxon>Pentapetalae</taxon>
        <taxon>asterids</taxon>
        <taxon>Ericales</taxon>
        <taxon>Actinidiaceae</taxon>
        <taxon>Actinidia</taxon>
    </lineage>
</organism>